<dbReference type="AlphaFoldDB" id="A0A7W6GG48"/>
<feature type="signal peptide" evidence="1">
    <location>
        <begin position="1"/>
        <end position="19"/>
    </location>
</feature>
<proteinExistence type="predicted"/>
<organism evidence="2 3">
    <name type="scientific">Hansschlegelia beijingensis</name>
    <dbReference type="NCBI Taxonomy" id="1133344"/>
    <lineage>
        <taxon>Bacteria</taxon>
        <taxon>Pseudomonadati</taxon>
        <taxon>Pseudomonadota</taxon>
        <taxon>Alphaproteobacteria</taxon>
        <taxon>Hyphomicrobiales</taxon>
        <taxon>Methylopilaceae</taxon>
        <taxon>Hansschlegelia</taxon>
    </lineage>
</organism>
<sequence>MRIVAALAALVLLAFPASAAPKSFEEPTRVGASNVRVRVVLHPQVDRCSPRQMAEIRKRAVAIAQDHVGKRLKAIIAKSGTNASGDKEFFGVSMLAGCPADGGAWIAFPAEGKERSVTRYERGAGWSPMMRL</sequence>
<comment type="caution">
    <text evidence="2">The sequence shown here is derived from an EMBL/GenBank/DDBJ whole genome shotgun (WGS) entry which is preliminary data.</text>
</comment>
<gene>
    <name evidence="2" type="ORF">GGR24_002677</name>
</gene>
<dbReference type="RefSeq" id="WP_183395860.1">
    <property type="nucleotide sequence ID" value="NZ_JACIDR010000004.1"/>
</dbReference>
<evidence type="ECO:0000313" key="2">
    <source>
        <dbReference type="EMBL" id="MBB3974000.1"/>
    </source>
</evidence>
<protein>
    <submittedName>
        <fullName evidence="2">Uncharacterized protein</fullName>
    </submittedName>
</protein>
<evidence type="ECO:0000256" key="1">
    <source>
        <dbReference type="SAM" id="SignalP"/>
    </source>
</evidence>
<dbReference type="EMBL" id="JACIDR010000004">
    <property type="protein sequence ID" value="MBB3974000.1"/>
    <property type="molecule type" value="Genomic_DNA"/>
</dbReference>
<accession>A0A7W6GG48</accession>
<keyword evidence="1" id="KW-0732">Signal</keyword>
<evidence type="ECO:0000313" key="3">
    <source>
        <dbReference type="Proteomes" id="UP000528964"/>
    </source>
</evidence>
<feature type="chain" id="PRO_5031244973" evidence="1">
    <location>
        <begin position="20"/>
        <end position="132"/>
    </location>
</feature>
<name>A0A7W6GG48_9HYPH</name>
<dbReference type="Proteomes" id="UP000528964">
    <property type="component" value="Unassembled WGS sequence"/>
</dbReference>
<keyword evidence="3" id="KW-1185">Reference proteome</keyword>
<reference evidence="2 3" key="1">
    <citation type="submission" date="2020-08" db="EMBL/GenBank/DDBJ databases">
        <title>Genomic Encyclopedia of Type Strains, Phase IV (KMG-IV): sequencing the most valuable type-strain genomes for metagenomic binning, comparative biology and taxonomic classification.</title>
        <authorList>
            <person name="Goeker M."/>
        </authorList>
    </citation>
    <scope>NUCLEOTIDE SEQUENCE [LARGE SCALE GENOMIC DNA]</scope>
    <source>
        <strain evidence="2 3">DSM 25481</strain>
    </source>
</reference>